<evidence type="ECO:0000256" key="1">
    <source>
        <dbReference type="ARBA" id="ARBA00004127"/>
    </source>
</evidence>
<dbReference type="GO" id="GO:0022857">
    <property type="term" value="F:transmembrane transporter activity"/>
    <property type="evidence" value="ECO:0007669"/>
    <property type="project" value="InterPro"/>
</dbReference>
<evidence type="ECO:0000259" key="7">
    <source>
        <dbReference type="PROSITE" id="PS50850"/>
    </source>
</evidence>
<evidence type="ECO:0000256" key="2">
    <source>
        <dbReference type="ARBA" id="ARBA00022448"/>
    </source>
</evidence>
<dbReference type="InterPro" id="IPR020846">
    <property type="entry name" value="MFS_dom"/>
</dbReference>
<feature type="transmembrane region" description="Helical" evidence="6">
    <location>
        <begin position="176"/>
        <end position="195"/>
    </location>
</feature>
<protein>
    <submittedName>
        <fullName evidence="8">Multidrug resistance protein MdtL</fullName>
    </submittedName>
</protein>
<accession>A0A7G9Z3P5</accession>
<feature type="transmembrane region" description="Helical" evidence="6">
    <location>
        <begin position="115"/>
        <end position="136"/>
    </location>
</feature>
<feature type="transmembrane region" description="Helical" evidence="6">
    <location>
        <begin position="229"/>
        <end position="253"/>
    </location>
</feature>
<keyword evidence="2" id="KW-0813">Transport</keyword>
<keyword evidence="5 6" id="KW-0472">Membrane</keyword>
<dbReference type="EMBL" id="MT631596">
    <property type="protein sequence ID" value="QNO54879.1"/>
    <property type="molecule type" value="Genomic_DNA"/>
</dbReference>
<feature type="transmembrane region" description="Helical" evidence="6">
    <location>
        <begin position="64"/>
        <end position="82"/>
    </location>
</feature>
<feature type="transmembrane region" description="Helical" evidence="6">
    <location>
        <begin position="148"/>
        <end position="170"/>
    </location>
</feature>
<feature type="transmembrane region" description="Helical" evidence="6">
    <location>
        <begin position="25"/>
        <end position="44"/>
    </location>
</feature>
<feature type="transmembrane region" description="Helical" evidence="6">
    <location>
        <begin position="294"/>
        <end position="315"/>
    </location>
</feature>
<reference evidence="8" key="1">
    <citation type="submission" date="2020-06" db="EMBL/GenBank/DDBJ databases">
        <title>Unique genomic features of the anaerobic methanotrophic archaea.</title>
        <authorList>
            <person name="Chadwick G.L."/>
            <person name="Skennerton C.T."/>
            <person name="Laso-Perez R."/>
            <person name="Leu A.O."/>
            <person name="Speth D.R."/>
            <person name="Yu H."/>
            <person name="Morgan-Lang C."/>
            <person name="Hatzenpichler R."/>
            <person name="Goudeau D."/>
            <person name="Malmstrom R."/>
            <person name="Brazelton W.J."/>
            <person name="Woyke T."/>
            <person name="Hallam S.J."/>
            <person name="Tyson G.W."/>
            <person name="Wegener G."/>
            <person name="Boetius A."/>
            <person name="Orphan V."/>
        </authorList>
    </citation>
    <scope>NUCLEOTIDE SEQUENCE</scope>
</reference>
<dbReference type="SUPFAM" id="SSF103473">
    <property type="entry name" value="MFS general substrate transporter"/>
    <property type="match status" value="1"/>
</dbReference>
<dbReference type="GO" id="GO:0005886">
    <property type="term" value="C:plasma membrane"/>
    <property type="evidence" value="ECO:0007669"/>
    <property type="project" value="TreeGrafter"/>
</dbReference>
<comment type="subcellular location">
    <subcellularLocation>
        <location evidence="1">Endomembrane system</location>
        <topology evidence="1">Multi-pass membrane protein</topology>
    </subcellularLocation>
</comment>
<proteinExistence type="predicted"/>
<name>A0A7G9Z3P5_9EURY</name>
<organism evidence="8">
    <name type="scientific">Candidatus Methanophaga sp. ANME-1 ERB7</name>
    <dbReference type="NCBI Taxonomy" id="2759913"/>
    <lineage>
        <taxon>Archaea</taxon>
        <taxon>Methanobacteriati</taxon>
        <taxon>Methanobacteriota</taxon>
        <taxon>Stenosarchaea group</taxon>
        <taxon>Methanomicrobia</taxon>
        <taxon>Candidatus Methanophagales</taxon>
        <taxon>Candidatus Methanophagaceae</taxon>
        <taxon>Candidatus Methanophaga</taxon>
    </lineage>
</organism>
<keyword evidence="4 6" id="KW-1133">Transmembrane helix</keyword>
<sequence>MNKETNNREVESTGEAFTASERRRVFWLVLVLIPLSWTSIKIVLPALPELGNVFHSTAGVKLSVSLYLIFFACSQPVWGGIVQKTSCRQTLFYSLFVTMTGTLIAMSSFNLPSYLIGRILEGVGMGAASPIGRTLFTDVFGRKELARRMGVISGCAAIMPAVAPITGGYLMTSIDWRAIFGFFLLLCGAYFYFAFRWLPETRINSGDGGVVTTRKLIGTYISILRNTHYWGYVIPYATMTGGLLGYYSAMPFWYHSQLRIAEDTFAYFAIPTVGVYLIGLIVAGFLIKKIDLEAILSLGMLLAFCTAVVTTLLAILKVSGVASIVVVLSIYGFSAGLVSPNANAGVLAKFKKVAAPTAALVAVVLFGTAALTSIVTMNLYIRDTLWPVAGYLGTLSLIGLAASYFWVWIPYRGEKG</sequence>
<dbReference type="InterPro" id="IPR036259">
    <property type="entry name" value="MFS_trans_sf"/>
</dbReference>
<dbReference type="PANTHER" id="PTHR23501:SF191">
    <property type="entry name" value="VACUOLAR BASIC AMINO ACID TRANSPORTER 4"/>
    <property type="match status" value="1"/>
</dbReference>
<evidence type="ECO:0000256" key="4">
    <source>
        <dbReference type="ARBA" id="ARBA00022989"/>
    </source>
</evidence>
<feature type="transmembrane region" description="Helical" evidence="6">
    <location>
        <begin position="321"/>
        <end position="341"/>
    </location>
</feature>
<dbReference type="PANTHER" id="PTHR23501">
    <property type="entry name" value="MAJOR FACILITATOR SUPERFAMILY"/>
    <property type="match status" value="1"/>
</dbReference>
<dbReference type="AlphaFoldDB" id="A0A7G9Z3P5"/>
<keyword evidence="3 6" id="KW-0812">Transmembrane</keyword>
<dbReference type="Gene3D" id="1.20.1720.10">
    <property type="entry name" value="Multidrug resistance protein D"/>
    <property type="match status" value="1"/>
</dbReference>
<feature type="transmembrane region" description="Helical" evidence="6">
    <location>
        <begin position="388"/>
        <end position="409"/>
    </location>
</feature>
<dbReference type="PROSITE" id="PS50850">
    <property type="entry name" value="MFS"/>
    <property type="match status" value="1"/>
</dbReference>
<evidence type="ECO:0000313" key="8">
    <source>
        <dbReference type="EMBL" id="QNO54879.1"/>
    </source>
</evidence>
<evidence type="ECO:0000256" key="3">
    <source>
        <dbReference type="ARBA" id="ARBA00022692"/>
    </source>
</evidence>
<gene>
    <name evidence="8" type="primary">mdtL</name>
    <name evidence="8" type="ORF">GHJHFCIO_00029</name>
</gene>
<feature type="domain" description="Major facilitator superfamily (MFS) profile" evidence="7">
    <location>
        <begin position="25"/>
        <end position="411"/>
    </location>
</feature>
<dbReference type="InterPro" id="IPR011701">
    <property type="entry name" value="MFS"/>
</dbReference>
<evidence type="ECO:0000256" key="6">
    <source>
        <dbReference type="SAM" id="Phobius"/>
    </source>
</evidence>
<feature type="transmembrane region" description="Helical" evidence="6">
    <location>
        <begin position="353"/>
        <end position="376"/>
    </location>
</feature>
<feature type="transmembrane region" description="Helical" evidence="6">
    <location>
        <begin position="91"/>
        <end position="109"/>
    </location>
</feature>
<dbReference type="Pfam" id="PF07690">
    <property type="entry name" value="MFS_1"/>
    <property type="match status" value="1"/>
</dbReference>
<feature type="transmembrane region" description="Helical" evidence="6">
    <location>
        <begin position="265"/>
        <end position="287"/>
    </location>
</feature>
<evidence type="ECO:0000256" key="5">
    <source>
        <dbReference type="ARBA" id="ARBA00023136"/>
    </source>
</evidence>
<dbReference type="GO" id="GO:0012505">
    <property type="term" value="C:endomembrane system"/>
    <property type="evidence" value="ECO:0007669"/>
    <property type="project" value="UniProtKB-SubCell"/>
</dbReference>